<dbReference type="PANTHER" id="PTHR47958">
    <property type="entry name" value="ATP-DEPENDENT RNA HELICASE DBP3"/>
    <property type="match status" value="1"/>
</dbReference>
<dbReference type="InterPro" id="IPR027417">
    <property type="entry name" value="P-loop_NTPase"/>
</dbReference>
<dbReference type="InterPro" id="IPR014014">
    <property type="entry name" value="RNA_helicase_DEAD_Q_motif"/>
</dbReference>
<feature type="short sequence motif" description="Q motif" evidence="6">
    <location>
        <begin position="36"/>
        <end position="64"/>
    </location>
</feature>
<evidence type="ECO:0000259" key="9">
    <source>
        <dbReference type="PROSITE" id="PS51194"/>
    </source>
</evidence>
<dbReference type="PROSITE" id="PS51194">
    <property type="entry name" value="HELICASE_CTER"/>
    <property type="match status" value="1"/>
</dbReference>
<feature type="region of interest" description="Disordered" evidence="7">
    <location>
        <begin position="757"/>
        <end position="789"/>
    </location>
</feature>
<dbReference type="EMBL" id="JH431646">
    <property type="status" value="NOT_ANNOTATED_CDS"/>
    <property type="molecule type" value="Genomic_DNA"/>
</dbReference>
<evidence type="ECO:0000256" key="1">
    <source>
        <dbReference type="ARBA" id="ARBA00012552"/>
    </source>
</evidence>
<dbReference type="EC" id="3.6.4.13" evidence="1"/>
<evidence type="ECO:0000313" key="12">
    <source>
        <dbReference type="Proteomes" id="UP000014500"/>
    </source>
</evidence>
<dbReference type="GO" id="GO:0016787">
    <property type="term" value="F:hydrolase activity"/>
    <property type="evidence" value="ECO:0007669"/>
    <property type="project" value="UniProtKB-KW"/>
</dbReference>
<dbReference type="CDD" id="cd18787">
    <property type="entry name" value="SF2_C_DEAD"/>
    <property type="match status" value="1"/>
</dbReference>
<dbReference type="PROSITE" id="PS51195">
    <property type="entry name" value="Q_MOTIF"/>
    <property type="match status" value="1"/>
</dbReference>
<evidence type="ECO:0000256" key="4">
    <source>
        <dbReference type="ARBA" id="ARBA00022806"/>
    </source>
</evidence>
<feature type="domain" description="DEAD-box RNA helicase Q" evidence="10">
    <location>
        <begin position="36"/>
        <end position="64"/>
    </location>
</feature>
<evidence type="ECO:0000256" key="2">
    <source>
        <dbReference type="ARBA" id="ARBA00022741"/>
    </source>
</evidence>
<dbReference type="Pfam" id="PF00271">
    <property type="entry name" value="Helicase_C"/>
    <property type="match status" value="1"/>
</dbReference>
<feature type="region of interest" description="Disordered" evidence="7">
    <location>
        <begin position="539"/>
        <end position="561"/>
    </location>
</feature>
<feature type="compositionally biased region" description="Basic and acidic residues" evidence="7">
    <location>
        <begin position="942"/>
        <end position="959"/>
    </location>
</feature>
<sequence length="1091" mass="122318">RQRLIPEITREKMSETVAHVLDTRFRTGDVEITENVDFEGLFLSKTILQGLNRAGFVRPSPIQLKAIPIGRCGLDLIIQAKSGTGKTCVFTVVALESVIPENNRVQSLILAPTREIAFQNAHVVQSIGSSIQKLRSYAFTGGIPLAQDKLKLKCCHVATGTPGRIKQLIEEGTMVTDNIRLFVLDEADKLLEEGFQDTINWIYAHLPENKQIMAASATYTEELAQFLMRYMRNPTFVRLNSSDPALLGVKQYFKITPFHTFLQKVFDEKVKELLRLLNKISFNQCIIFSNYQARAQLLCDLLTSKGWPTMYISGSQDQQQRMHVMSTLHNFKCRILISTDLTSRGIDAEHVNLVLNLDVPWDKETYLHRIGRAGRFGTVGISVTFASEGKEEELLMKIKNDIGLQLIPIPDRIDNTIWQLSSSEKHSTMNYSRESIEKAPIAVEESTNPFENAPKPSPPEGTTDEAAKSIIADFKRDKKRDSVTSKTSSTRDSTDSTSTDQSIHTVISRCQSFADEQVIQPEPKEEDENRASLPSVISRCDSTDDFSVDQKEEGGNVGEEEEYVPKSVKNRIHEFERYIVKLIHAGDLAKSDAAAAVLPPDAASKRSILKDLRDLSAVKSSSGESDEFTKLNRRLVKSETWDSHDVVERKVLTKSTTIDAIPSATEAESILPFKPEFFTPKESEIEVPVASSTNKSAGVDSLTVLRVAPLQSECEVRGEEDKKKLMRILMPAIIDLRCNYKDLEADLKNFTETKFNHGDSVEETTDPENAQSAKECKNLADQTDSGDDKIPISKYSEECMKKICNLEFEPARDNSVDWKQYQEHWDRFVDEIRSIDSGQSEGEEQVVSSSKKTDEAEAVDESENIDVKTNVVTDSIDQTPIFEDDGIEMLEQEDSIQSDVVDRVTLLSKMTSEHEWVFSSSSVDAPDTENDESEGESTASETDNKEEHSADAGAERGSSRENILQEESAADTETTETTEEESSESSESEESEQSEIEKDNEEAESAAENSPDFTQWSEYWKLFSDWASQMHKPGPATDSTKNPSLDPKFSCMAPPFPFNAPSFPSQMPMVPQMPSMWPQPQFQNMFRLNAP</sequence>
<reference evidence="11" key="2">
    <citation type="submission" date="2015-02" db="UniProtKB">
        <authorList>
            <consortium name="EnsemblMetazoa"/>
        </authorList>
    </citation>
    <scope>IDENTIFICATION</scope>
</reference>
<feature type="region of interest" description="Disordered" evidence="7">
    <location>
        <begin position="914"/>
        <end position="1014"/>
    </location>
</feature>
<dbReference type="InterPro" id="IPR000629">
    <property type="entry name" value="RNA-helicase_DEAD-box_CS"/>
</dbReference>
<feature type="region of interest" description="Disordered" evidence="7">
    <location>
        <begin position="471"/>
        <end position="503"/>
    </location>
</feature>
<evidence type="ECO:0000259" key="8">
    <source>
        <dbReference type="PROSITE" id="PS51192"/>
    </source>
</evidence>
<dbReference type="PROSITE" id="PS51192">
    <property type="entry name" value="HELICASE_ATP_BIND_1"/>
    <property type="match status" value="1"/>
</dbReference>
<keyword evidence="4" id="KW-0347">Helicase</keyword>
<dbReference type="SMART" id="SM00490">
    <property type="entry name" value="HELICc"/>
    <property type="match status" value="1"/>
</dbReference>
<keyword evidence="2" id="KW-0547">Nucleotide-binding</keyword>
<feature type="compositionally biased region" description="Low complexity" evidence="7">
    <location>
        <begin position="484"/>
        <end position="500"/>
    </location>
</feature>
<feature type="compositionally biased region" description="Acidic residues" evidence="7">
    <location>
        <begin position="968"/>
        <end position="1005"/>
    </location>
</feature>
<evidence type="ECO:0000259" key="10">
    <source>
        <dbReference type="PROSITE" id="PS51195"/>
    </source>
</evidence>
<feature type="domain" description="Helicase ATP-binding" evidence="8">
    <location>
        <begin position="67"/>
        <end position="237"/>
    </location>
</feature>
<organism evidence="11 12">
    <name type="scientific">Strigamia maritima</name>
    <name type="common">European centipede</name>
    <name type="synonym">Geophilus maritimus</name>
    <dbReference type="NCBI Taxonomy" id="126957"/>
    <lineage>
        <taxon>Eukaryota</taxon>
        <taxon>Metazoa</taxon>
        <taxon>Ecdysozoa</taxon>
        <taxon>Arthropoda</taxon>
        <taxon>Myriapoda</taxon>
        <taxon>Chilopoda</taxon>
        <taxon>Pleurostigmophora</taxon>
        <taxon>Geophilomorpha</taxon>
        <taxon>Linotaeniidae</taxon>
        <taxon>Strigamia</taxon>
    </lineage>
</organism>
<dbReference type="HOGENOM" id="CLU_284634_0_0_1"/>
<dbReference type="AlphaFoldDB" id="T1JLZ3"/>
<dbReference type="eggNOG" id="KOG4284">
    <property type="taxonomic scope" value="Eukaryota"/>
</dbReference>
<reference evidence="12" key="1">
    <citation type="submission" date="2011-05" db="EMBL/GenBank/DDBJ databases">
        <authorList>
            <person name="Richards S.R."/>
            <person name="Qu J."/>
            <person name="Jiang H."/>
            <person name="Jhangiani S.N."/>
            <person name="Agravi P."/>
            <person name="Goodspeed R."/>
            <person name="Gross S."/>
            <person name="Mandapat C."/>
            <person name="Jackson L."/>
            <person name="Mathew T."/>
            <person name="Pu L."/>
            <person name="Thornton R."/>
            <person name="Saada N."/>
            <person name="Wilczek-Boney K.B."/>
            <person name="Lee S."/>
            <person name="Kovar C."/>
            <person name="Wu Y."/>
            <person name="Scherer S.E."/>
            <person name="Worley K.C."/>
            <person name="Muzny D.M."/>
            <person name="Gibbs R."/>
        </authorList>
    </citation>
    <scope>NUCLEOTIDE SEQUENCE</scope>
    <source>
        <strain evidence="12">Brora</strain>
    </source>
</reference>
<feature type="compositionally biased region" description="Acidic residues" evidence="7">
    <location>
        <begin position="926"/>
        <end position="935"/>
    </location>
</feature>
<feature type="domain" description="Helicase C-terminal" evidence="9">
    <location>
        <begin position="272"/>
        <end position="417"/>
    </location>
</feature>
<feature type="compositionally biased region" description="Basic and acidic residues" evidence="7">
    <location>
        <begin position="473"/>
        <end position="483"/>
    </location>
</feature>
<feature type="compositionally biased region" description="Low complexity" evidence="7">
    <location>
        <begin position="837"/>
        <end position="850"/>
    </location>
</feature>
<keyword evidence="3" id="KW-0378">Hydrolase</keyword>
<evidence type="ECO:0000256" key="6">
    <source>
        <dbReference type="PROSITE-ProRule" id="PRU00552"/>
    </source>
</evidence>
<dbReference type="Pfam" id="PF00270">
    <property type="entry name" value="DEAD"/>
    <property type="match status" value="1"/>
</dbReference>
<feature type="region of interest" description="Disordered" evidence="7">
    <location>
        <begin position="835"/>
        <end position="863"/>
    </location>
</feature>
<dbReference type="InterPro" id="IPR014001">
    <property type="entry name" value="Helicase_ATP-bd"/>
</dbReference>
<proteinExistence type="predicted"/>
<dbReference type="SMART" id="SM00487">
    <property type="entry name" value="DEXDc"/>
    <property type="match status" value="1"/>
</dbReference>
<accession>T1JLZ3</accession>
<dbReference type="CDD" id="cd17943">
    <property type="entry name" value="DEADc_DDX20"/>
    <property type="match status" value="1"/>
</dbReference>
<dbReference type="InterPro" id="IPR001650">
    <property type="entry name" value="Helicase_C-like"/>
</dbReference>
<dbReference type="GO" id="GO:0003676">
    <property type="term" value="F:nucleic acid binding"/>
    <property type="evidence" value="ECO:0007669"/>
    <property type="project" value="InterPro"/>
</dbReference>
<dbReference type="PROSITE" id="PS00039">
    <property type="entry name" value="DEAD_ATP_HELICASE"/>
    <property type="match status" value="1"/>
</dbReference>
<evidence type="ECO:0000256" key="5">
    <source>
        <dbReference type="ARBA" id="ARBA00022840"/>
    </source>
</evidence>
<feature type="region of interest" description="Disordered" evidence="7">
    <location>
        <begin position="445"/>
        <end position="464"/>
    </location>
</feature>
<keyword evidence="5" id="KW-0067">ATP-binding</keyword>
<evidence type="ECO:0000256" key="3">
    <source>
        <dbReference type="ARBA" id="ARBA00022801"/>
    </source>
</evidence>
<dbReference type="SUPFAM" id="SSF52540">
    <property type="entry name" value="P-loop containing nucleoside triphosphate hydrolases"/>
    <property type="match status" value="1"/>
</dbReference>
<dbReference type="Gene3D" id="3.40.50.300">
    <property type="entry name" value="P-loop containing nucleotide triphosphate hydrolases"/>
    <property type="match status" value="2"/>
</dbReference>
<dbReference type="InterPro" id="IPR011545">
    <property type="entry name" value="DEAD/DEAH_box_helicase_dom"/>
</dbReference>
<dbReference type="EnsemblMetazoa" id="SMAR014873-RA">
    <property type="protein sequence ID" value="SMAR014873-PA"/>
    <property type="gene ID" value="SMAR014873"/>
</dbReference>
<dbReference type="STRING" id="126957.T1JLZ3"/>
<dbReference type="GO" id="GO:0005524">
    <property type="term" value="F:ATP binding"/>
    <property type="evidence" value="ECO:0007669"/>
    <property type="project" value="UniProtKB-KW"/>
</dbReference>
<keyword evidence="12" id="KW-1185">Reference proteome</keyword>
<dbReference type="Proteomes" id="UP000014500">
    <property type="component" value="Unassembled WGS sequence"/>
</dbReference>
<dbReference type="GO" id="GO:0003724">
    <property type="term" value="F:RNA helicase activity"/>
    <property type="evidence" value="ECO:0007669"/>
    <property type="project" value="UniProtKB-EC"/>
</dbReference>
<evidence type="ECO:0000313" key="11">
    <source>
        <dbReference type="EnsemblMetazoa" id="SMAR014873-PA"/>
    </source>
</evidence>
<name>T1JLZ3_STRMM</name>
<protein>
    <recommendedName>
        <fullName evidence="1">RNA helicase</fullName>
        <ecNumber evidence="1">3.6.4.13</ecNumber>
    </recommendedName>
</protein>
<evidence type="ECO:0000256" key="7">
    <source>
        <dbReference type="SAM" id="MobiDB-lite"/>
    </source>
</evidence>